<feature type="compositionally biased region" description="Basic residues" evidence="1">
    <location>
        <begin position="76"/>
        <end position="91"/>
    </location>
</feature>
<proteinExistence type="predicted"/>
<sequence length="134" mass="15840">MRTINLEYFTNCIPVMKGHNEHKGYLERLNTIQSVVERMLIQMNKNELRLQSIYKELSELKKEVEVLANPVDHHRGEARKKPGPKPKGVKRHYTLAMPQEDWAIIDGMVQAGHFKYTSDYFRFLHRSFVKSQQK</sequence>
<evidence type="ECO:0000256" key="1">
    <source>
        <dbReference type="SAM" id="MobiDB-lite"/>
    </source>
</evidence>
<feature type="region of interest" description="Disordered" evidence="1">
    <location>
        <begin position="70"/>
        <end position="91"/>
    </location>
</feature>
<dbReference type="RefSeq" id="WP_375358250.1">
    <property type="nucleotide sequence ID" value="NZ_JBHHMI010000053.1"/>
</dbReference>
<evidence type="ECO:0000313" key="3">
    <source>
        <dbReference type="Proteomes" id="UP001580346"/>
    </source>
</evidence>
<keyword evidence="3" id="KW-1185">Reference proteome</keyword>
<dbReference type="EMBL" id="JBHHMI010000053">
    <property type="protein sequence ID" value="MFB5269983.1"/>
    <property type="molecule type" value="Genomic_DNA"/>
</dbReference>
<evidence type="ECO:0000313" key="2">
    <source>
        <dbReference type="EMBL" id="MFB5269983.1"/>
    </source>
</evidence>
<accession>A0ABV5B0I7</accession>
<name>A0ABV5B0I7_9BACL</name>
<gene>
    <name evidence="2" type="ORF">ACE41H_24815</name>
</gene>
<protein>
    <submittedName>
        <fullName evidence="2">Uncharacterized protein</fullName>
    </submittedName>
</protein>
<reference evidence="2 3" key="1">
    <citation type="submission" date="2024-09" db="EMBL/GenBank/DDBJ databases">
        <title>Paenibacillus zeirhizospherea sp. nov., isolated from surface of the maize (Zea mays) roots in a horticulture field, Hungary.</title>
        <authorList>
            <person name="Marton D."/>
            <person name="Farkas M."/>
            <person name="Bedics A."/>
            <person name="Toth E."/>
            <person name="Tancsics A."/>
            <person name="Boka K."/>
            <person name="Maroti G."/>
            <person name="Kriszt B."/>
            <person name="Cserhati M."/>
        </authorList>
    </citation>
    <scope>NUCLEOTIDE SEQUENCE [LARGE SCALE GENOMIC DNA]</scope>
    <source>
        <strain evidence="2 3">KCTC 33519</strain>
    </source>
</reference>
<comment type="caution">
    <text evidence="2">The sequence shown here is derived from an EMBL/GenBank/DDBJ whole genome shotgun (WGS) entry which is preliminary data.</text>
</comment>
<organism evidence="2 3">
    <name type="scientific">Paenibacillus enshidis</name>
    <dbReference type="NCBI Taxonomy" id="1458439"/>
    <lineage>
        <taxon>Bacteria</taxon>
        <taxon>Bacillati</taxon>
        <taxon>Bacillota</taxon>
        <taxon>Bacilli</taxon>
        <taxon>Bacillales</taxon>
        <taxon>Paenibacillaceae</taxon>
        <taxon>Paenibacillus</taxon>
    </lineage>
</organism>
<dbReference type="Proteomes" id="UP001580346">
    <property type="component" value="Unassembled WGS sequence"/>
</dbReference>